<proteinExistence type="predicted"/>
<keyword evidence="1" id="KW-1133">Transmembrane helix</keyword>
<evidence type="ECO:0000256" key="1">
    <source>
        <dbReference type="SAM" id="Phobius"/>
    </source>
</evidence>
<dbReference type="AlphaFoldDB" id="A0A2R6A8L6"/>
<gene>
    <name evidence="2" type="ORF">B9Q01_07200</name>
</gene>
<dbReference type="Proteomes" id="UP000240880">
    <property type="component" value="Unassembled WGS sequence"/>
</dbReference>
<reference evidence="2 3" key="1">
    <citation type="submission" date="2017-04" db="EMBL/GenBank/DDBJ databases">
        <title>Novel microbial lineages endemic to geothermal iron-oxide mats fill important gaps in the evolutionary history of Archaea.</title>
        <authorList>
            <person name="Jay Z.J."/>
            <person name="Beam J.P."/>
            <person name="Dlakic M."/>
            <person name="Rusch D.B."/>
            <person name="Kozubal M.A."/>
            <person name="Inskeep W.P."/>
        </authorList>
    </citation>
    <scope>NUCLEOTIDE SEQUENCE [LARGE SCALE GENOMIC DNA]</scope>
    <source>
        <strain evidence="2">OSP_D</strain>
    </source>
</reference>
<feature type="transmembrane region" description="Helical" evidence="1">
    <location>
        <begin position="21"/>
        <end position="46"/>
    </location>
</feature>
<sequence>MASEKPMLFVRESTGLVKNVSLLDAIAINVSYMSVGAALALVGFSVSSLPTVYGLNLVMGSIIAFALIVPQIVVYTMMSRRILRTG</sequence>
<evidence type="ECO:0000313" key="3">
    <source>
        <dbReference type="Proteomes" id="UP000240880"/>
    </source>
</evidence>
<protein>
    <submittedName>
        <fullName evidence="2">Uncharacterized protein</fullName>
    </submittedName>
</protein>
<keyword evidence="1" id="KW-0472">Membrane</keyword>
<comment type="caution">
    <text evidence="2">The sequence shown here is derived from an EMBL/GenBank/DDBJ whole genome shotgun (WGS) entry which is preliminary data.</text>
</comment>
<feature type="transmembrane region" description="Helical" evidence="1">
    <location>
        <begin position="52"/>
        <end position="75"/>
    </location>
</feature>
<keyword evidence="1" id="KW-0812">Transmembrane</keyword>
<name>A0A2R6A8L6_9ARCH</name>
<feature type="non-terminal residue" evidence="2">
    <location>
        <position position="86"/>
    </location>
</feature>
<evidence type="ECO:0000313" key="2">
    <source>
        <dbReference type="EMBL" id="PSN82734.1"/>
    </source>
</evidence>
<dbReference type="EMBL" id="NEXC01000055">
    <property type="protein sequence ID" value="PSN82734.1"/>
    <property type="molecule type" value="Genomic_DNA"/>
</dbReference>
<organism evidence="2 3">
    <name type="scientific">Candidatus Marsarchaeota G1 archaeon OSP_D</name>
    <dbReference type="NCBI Taxonomy" id="1978155"/>
    <lineage>
        <taxon>Archaea</taxon>
        <taxon>Candidatus Marsarchaeota</taxon>
        <taxon>Candidatus Marsarchaeota group 1</taxon>
    </lineage>
</organism>
<accession>A0A2R6A8L6</accession>